<feature type="chain" id="PRO_5043553621" evidence="2">
    <location>
        <begin position="25"/>
        <end position="122"/>
    </location>
</feature>
<accession>A0AAW1XGQ4</accession>
<dbReference type="AlphaFoldDB" id="A0AAW1XGQ4"/>
<evidence type="ECO:0000256" key="2">
    <source>
        <dbReference type="SAM" id="SignalP"/>
    </source>
</evidence>
<feature type="region of interest" description="Disordered" evidence="1">
    <location>
        <begin position="46"/>
        <end position="96"/>
    </location>
</feature>
<feature type="signal peptide" evidence="2">
    <location>
        <begin position="1"/>
        <end position="24"/>
    </location>
</feature>
<proteinExistence type="predicted"/>
<name>A0AAW1XGQ4_RUBAR</name>
<sequence length="122" mass="12989">MGSKITSAVLLAACFAVLIMVCTAVEEGQRPVPRIGVRPVAKEIKGSKGMRPIHKDMKVTQGMRPIPKGMDMKQMPPKPDMPPMPGMPPMPDMAPAPQPNASSFTYPSLVVGFLALVAAFCA</sequence>
<feature type="compositionally biased region" description="Pro residues" evidence="1">
    <location>
        <begin position="76"/>
        <end position="96"/>
    </location>
</feature>
<protein>
    <submittedName>
        <fullName evidence="3">Uncharacterized protein</fullName>
    </submittedName>
</protein>
<keyword evidence="2" id="KW-0732">Signal</keyword>
<organism evidence="3 4">
    <name type="scientific">Rubus argutus</name>
    <name type="common">Southern blackberry</name>
    <dbReference type="NCBI Taxonomy" id="59490"/>
    <lineage>
        <taxon>Eukaryota</taxon>
        <taxon>Viridiplantae</taxon>
        <taxon>Streptophyta</taxon>
        <taxon>Embryophyta</taxon>
        <taxon>Tracheophyta</taxon>
        <taxon>Spermatophyta</taxon>
        <taxon>Magnoliopsida</taxon>
        <taxon>eudicotyledons</taxon>
        <taxon>Gunneridae</taxon>
        <taxon>Pentapetalae</taxon>
        <taxon>rosids</taxon>
        <taxon>fabids</taxon>
        <taxon>Rosales</taxon>
        <taxon>Rosaceae</taxon>
        <taxon>Rosoideae</taxon>
        <taxon>Rosoideae incertae sedis</taxon>
        <taxon>Rubus</taxon>
    </lineage>
</organism>
<comment type="caution">
    <text evidence="3">The sequence shown here is derived from an EMBL/GenBank/DDBJ whole genome shotgun (WGS) entry which is preliminary data.</text>
</comment>
<keyword evidence="4" id="KW-1185">Reference proteome</keyword>
<gene>
    <name evidence="3" type="ORF">M0R45_022658</name>
</gene>
<evidence type="ECO:0000256" key="1">
    <source>
        <dbReference type="SAM" id="MobiDB-lite"/>
    </source>
</evidence>
<dbReference type="Proteomes" id="UP001457282">
    <property type="component" value="Unassembled WGS sequence"/>
</dbReference>
<reference evidence="3 4" key="1">
    <citation type="journal article" date="2023" name="G3 (Bethesda)">
        <title>A chromosome-length genome assembly and annotation of blackberry (Rubus argutus, cv. 'Hillquist').</title>
        <authorList>
            <person name="Bruna T."/>
            <person name="Aryal R."/>
            <person name="Dudchenko O."/>
            <person name="Sargent D.J."/>
            <person name="Mead D."/>
            <person name="Buti M."/>
            <person name="Cavallini A."/>
            <person name="Hytonen T."/>
            <person name="Andres J."/>
            <person name="Pham M."/>
            <person name="Weisz D."/>
            <person name="Mascagni F."/>
            <person name="Usai G."/>
            <person name="Natali L."/>
            <person name="Bassil N."/>
            <person name="Fernandez G.E."/>
            <person name="Lomsadze A."/>
            <person name="Armour M."/>
            <person name="Olukolu B."/>
            <person name="Poorten T."/>
            <person name="Britton C."/>
            <person name="Davik J."/>
            <person name="Ashrafi H."/>
            <person name="Aiden E.L."/>
            <person name="Borodovsky M."/>
            <person name="Worthington M."/>
        </authorList>
    </citation>
    <scope>NUCLEOTIDE SEQUENCE [LARGE SCALE GENOMIC DNA]</scope>
    <source>
        <strain evidence="3">PI 553951</strain>
    </source>
</reference>
<dbReference type="EMBL" id="JBEDUW010000004">
    <property type="protein sequence ID" value="KAK9935559.1"/>
    <property type="molecule type" value="Genomic_DNA"/>
</dbReference>
<evidence type="ECO:0000313" key="3">
    <source>
        <dbReference type="EMBL" id="KAK9935559.1"/>
    </source>
</evidence>
<evidence type="ECO:0000313" key="4">
    <source>
        <dbReference type="Proteomes" id="UP001457282"/>
    </source>
</evidence>